<evidence type="ECO:0000256" key="2">
    <source>
        <dbReference type="ARBA" id="ARBA00005028"/>
    </source>
</evidence>
<organism evidence="15 16">
    <name type="scientific">Klebsormidium nitens</name>
    <name type="common">Green alga</name>
    <name type="synonym">Ulothrix nitens</name>
    <dbReference type="NCBI Taxonomy" id="105231"/>
    <lineage>
        <taxon>Eukaryota</taxon>
        <taxon>Viridiplantae</taxon>
        <taxon>Streptophyta</taxon>
        <taxon>Klebsormidiophyceae</taxon>
        <taxon>Klebsormidiales</taxon>
        <taxon>Klebsormidiaceae</taxon>
        <taxon>Klebsormidium</taxon>
    </lineage>
</organism>
<keyword evidence="8 11" id="KW-0324">Glycolysis</keyword>
<dbReference type="STRING" id="105231.A0A1Y1HWQ6"/>
<evidence type="ECO:0000256" key="3">
    <source>
        <dbReference type="ARBA" id="ARBA00009225"/>
    </source>
</evidence>
<feature type="domain" description="Hexokinase C-terminal" evidence="14">
    <location>
        <begin position="254"/>
        <end position="504"/>
    </location>
</feature>
<feature type="domain" description="Hexokinase N-terminal" evidence="13">
    <location>
        <begin position="47"/>
        <end position="247"/>
    </location>
</feature>
<dbReference type="PANTHER" id="PTHR19443:SF16">
    <property type="entry name" value="HEXOKINASE TYPE 1-RELATED"/>
    <property type="match status" value="1"/>
</dbReference>
<dbReference type="OrthoDB" id="419537at2759"/>
<comment type="catalytic activity">
    <reaction evidence="10">
        <text>D-fructose + ATP = D-fructose 6-phosphate + ADP + H(+)</text>
        <dbReference type="Rhea" id="RHEA:16125"/>
        <dbReference type="ChEBI" id="CHEBI:15378"/>
        <dbReference type="ChEBI" id="CHEBI:30616"/>
        <dbReference type="ChEBI" id="CHEBI:37721"/>
        <dbReference type="ChEBI" id="CHEBI:61527"/>
        <dbReference type="ChEBI" id="CHEBI:456216"/>
        <dbReference type="EC" id="2.7.1.1"/>
    </reaction>
    <physiologicalReaction direction="left-to-right" evidence="10">
        <dbReference type="Rhea" id="RHEA:16126"/>
    </physiologicalReaction>
</comment>
<dbReference type="GO" id="GO:0005524">
    <property type="term" value="F:ATP binding"/>
    <property type="evidence" value="ECO:0007669"/>
    <property type="project" value="UniProtKB-UniRule"/>
</dbReference>
<dbReference type="GO" id="GO:0008865">
    <property type="term" value="F:fructokinase activity"/>
    <property type="evidence" value="ECO:0000318"/>
    <property type="project" value="GO_Central"/>
</dbReference>
<dbReference type="SUPFAM" id="SSF53067">
    <property type="entry name" value="Actin-like ATPase domain"/>
    <property type="match status" value="2"/>
</dbReference>
<gene>
    <name evidence="15" type="ORF">KFL_000850350</name>
</gene>
<comment type="similarity">
    <text evidence="3 11">Belongs to the hexokinase family.</text>
</comment>
<keyword evidence="7 11" id="KW-0067">ATP-binding</keyword>
<evidence type="ECO:0000256" key="12">
    <source>
        <dbReference type="SAM" id="Phobius"/>
    </source>
</evidence>
<dbReference type="Pfam" id="PF03727">
    <property type="entry name" value="Hexokinase_2"/>
    <property type="match status" value="1"/>
</dbReference>
<dbReference type="FunFam" id="3.30.420.40:FF:000034">
    <property type="entry name" value="Phosphotransferase"/>
    <property type="match status" value="1"/>
</dbReference>
<dbReference type="GO" id="GO:0005536">
    <property type="term" value="F:D-glucose binding"/>
    <property type="evidence" value="ECO:0007669"/>
    <property type="project" value="InterPro"/>
</dbReference>
<dbReference type="AlphaFoldDB" id="A0A1Y1HWQ6"/>
<comment type="pathway">
    <text evidence="2">Carbohydrate metabolism; hexose metabolism.</text>
</comment>
<dbReference type="InterPro" id="IPR022673">
    <property type="entry name" value="Hexokinase_C"/>
</dbReference>
<keyword evidence="12" id="KW-0472">Membrane</keyword>
<evidence type="ECO:0000256" key="8">
    <source>
        <dbReference type="ARBA" id="ARBA00023152"/>
    </source>
</evidence>
<evidence type="ECO:0000256" key="4">
    <source>
        <dbReference type="ARBA" id="ARBA00022679"/>
    </source>
</evidence>
<dbReference type="GO" id="GO:0006096">
    <property type="term" value="P:glycolytic process"/>
    <property type="evidence" value="ECO:0000318"/>
    <property type="project" value="GO_Central"/>
</dbReference>
<dbReference type="InterPro" id="IPR043129">
    <property type="entry name" value="ATPase_NBD"/>
</dbReference>
<name>A0A1Y1HWQ6_KLENI</name>
<comment type="catalytic activity">
    <reaction evidence="9">
        <text>a D-hexose + ATP = a D-hexose 6-phosphate + ADP + H(+)</text>
        <dbReference type="Rhea" id="RHEA:22740"/>
        <dbReference type="ChEBI" id="CHEBI:4194"/>
        <dbReference type="ChEBI" id="CHEBI:15378"/>
        <dbReference type="ChEBI" id="CHEBI:30616"/>
        <dbReference type="ChEBI" id="CHEBI:229467"/>
        <dbReference type="ChEBI" id="CHEBI:456216"/>
        <dbReference type="EC" id="2.7.1.1"/>
    </reaction>
    <physiologicalReaction direction="left-to-right" evidence="9">
        <dbReference type="Rhea" id="RHEA:22741"/>
    </physiologicalReaction>
</comment>
<evidence type="ECO:0000259" key="14">
    <source>
        <dbReference type="Pfam" id="PF03727"/>
    </source>
</evidence>
<dbReference type="GO" id="GO:0005829">
    <property type="term" value="C:cytosol"/>
    <property type="evidence" value="ECO:0000318"/>
    <property type="project" value="GO_Central"/>
</dbReference>
<dbReference type="CDD" id="cd24020">
    <property type="entry name" value="ASKHA_NBD_HK_plant"/>
    <property type="match status" value="1"/>
</dbReference>
<evidence type="ECO:0000256" key="1">
    <source>
        <dbReference type="ARBA" id="ARBA00004888"/>
    </source>
</evidence>
<dbReference type="InterPro" id="IPR022672">
    <property type="entry name" value="Hexokinase_N"/>
</dbReference>
<evidence type="ECO:0000313" key="15">
    <source>
        <dbReference type="EMBL" id="GAQ81619.1"/>
    </source>
</evidence>
<dbReference type="PROSITE" id="PS00378">
    <property type="entry name" value="HEXOKINASE_1"/>
    <property type="match status" value="1"/>
</dbReference>
<dbReference type="Gene3D" id="3.40.367.20">
    <property type="match status" value="1"/>
</dbReference>
<evidence type="ECO:0000256" key="10">
    <source>
        <dbReference type="ARBA" id="ARBA00047905"/>
    </source>
</evidence>
<dbReference type="PROSITE" id="PS51748">
    <property type="entry name" value="HEXOKINASE_2"/>
    <property type="match status" value="1"/>
</dbReference>
<evidence type="ECO:0000256" key="9">
    <source>
        <dbReference type="ARBA" id="ARBA00044613"/>
    </source>
</evidence>
<dbReference type="InterPro" id="IPR001312">
    <property type="entry name" value="Hexokinase"/>
</dbReference>
<dbReference type="PRINTS" id="PR00475">
    <property type="entry name" value="HEXOKINASE"/>
</dbReference>
<reference evidence="15 16" key="1">
    <citation type="journal article" date="2014" name="Nat. Commun.">
        <title>Klebsormidium flaccidum genome reveals primary factors for plant terrestrial adaptation.</title>
        <authorList>
            <person name="Hori K."/>
            <person name="Maruyama F."/>
            <person name="Fujisawa T."/>
            <person name="Togashi T."/>
            <person name="Yamamoto N."/>
            <person name="Seo M."/>
            <person name="Sato S."/>
            <person name="Yamada T."/>
            <person name="Mori H."/>
            <person name="Tajima N."/>
            <person name="Moriyama T."/>
            <person name="Ikeuchi M."/>
            <person name="Watanabe M."/>
            <person name="Wada H."/>
            <person name="Kobayashi K."/>
            <person name="Saito M."/>
            <person name="Masuda T."/>
            <person name="Sasaki-Sekimoto Y."/>
            <person name="Mashiguchi K."/>
            <person name="Awai K."/>
            <person name="Shimojima M."/>
            <person name="Masuda S."/>
            <person name="Iwai M."/>
            <person name="Nobusawa T."/>
            <person name="Narise T."/>
            <person name="Kondo S."/>
            <person name="Saito H."/>
            <person name="Sato R."/>
            <person name="Murakawa M."/>
            <person name="Ihara Y."/>
            <person name="Oshima-Yamada Y."/>
            <person name="Ohtaka K."/>
            <person name="Satoh M."/>
            <person name="Sonobe K."/>
            <person name="Ishii M."/>
            <person name="Ohtani R."/>
            <person name="Kanamori-Sato M."/>
            <person name="Honoki R."/>
            <person name="Miyazaki D."/>
            <person name="Mochizuki H."/>
            <person name="Umetsu J."/>
            <person name="Higashi K."/>
            <person name="Shibata D."/>
            <person name="Kamiya Y."/>
            <person name="Sato N."/>
            <person name="Nakamura Y."/>
            <person name="Tabata S."/>
            <person name="Ida S."/>
            <person name="Kurokawa K."/>
            <person name="Ohta H."/>
        </authorList>
    </citation>
    <scope>NUCLEOTIDE SEQUENCE [LARGE SCALE GENOMIC DNA]</scope>
    <source>
        <strain evidence="15 16">NIES-2285</strain>
    </source>
</reference>
<dbReference type="GO" id="GO:0051156">
    <property type="term" value="P:glucose 6-phosphate metabolic process"/>
    <property type="evidence" value="ECO:0000318"/>
    <property type="project" value="GO_Central"/>
</dbReference>
<evidence type="ECO:0000256" key="11">
    <source>
        <dbReference type="RuleBase" id="RU362007"/>
    </source>
</evidence>
<dbReference type="Pfam" id="PF00349">
    <property type="entry name" value="Hexokinase_1"/>
    <property type="match status" value="1"/>
</dbReference>
<accession>A0A1Y1HWQ6</accession>
<dbReference type="OMA" id="RELMQPF"/>
<feature type="transmembrane region" description="Helical" evidence="12">
    <location>
        <begin position="12"/>
        <end position="31"/>
    </location>
</feature>
<dbReference type="GO" id="GO:0006006">
    <property type="term" value="P:glucose metabolic process"/>
    <property type="evidence" value="ECO:0000318"/>
    <property type="project" value="GO_Central"/>
</dbReference>
<evidence type="ECO:0000259" key="13">
    <source>
        <dbReference type="Pfam" id="PF00349"/>
    </source>
</evidence>
<keyword evidence="16" id="KW-1185">Reference proteome</keyword>
<keyword evidence="12" id="KW-0812">Transmembrane</keyword>
<dbReference type="EC" id="2.7.1.-" evidence="11"/>
<dbReference type="EMBL" id="DF237034">
    <property type="protein sequence ID" value="GAQ81619.1"/>
    <property type="molecule type" value="Genomic_DNA"/>
</dbReference>
<keyword evidence="5 11" id="KW-0547">Nucleotide-binding</keyword>
<evidence type="ECO:0000256" key="6">
    <source>
        <dbReference type="ARBA" id="ARBA00022777"/>
    </source>
</evidence>
<dbReference type="PANTHER" id="PTHR19443">
    <property type="entry name" value="HEXOKINASE"/>
    <property type="match status" value="1"/>
</dbReference>
<dbReference type="UniPathway" id="UPA00242"/>
<keyword evidence="6 11" id="KW-0418">Kinase</keyword>
<comment type="pathway">
    <text evidence="1">Carbohydrate degradation; glycolysis; D-glyceraldehyde 3-phosphate and glycerone phosphate from D-glucose: step 1/4.</text>
</comment>
<proteinExistence type="inferred from homology"/>
<keyword evidence="12" id="KW-1133">Transmembrane helix</keyword>
<dbReference type="GO" id="GO:0005739">
    <property type="term" value="C:mitochondrion"/>
    <property type="evidence" value="ECO:0000318"/>
    <property type="project" value="GO_Central"/>
</dbReference>
<evidence type="ECO:0000313" key="16">
    <source>
        <dbReference type="Proteomes" id="UP000054558"/>
    </source>
</evidence>
<sequence length="512" mass="55303">MSDNGSTSRGASTFALICAGAAVAIAAYAVYQRVYVVKAKSTAAYKLEEFRKAASTPLSKLRSISNALCTEMHAGLIKDGGSRLKMLISYVDELPNGHERGVFYALDLGGTNFRVMRVKLAGKAKRVDKSESIEVSIPPEAMLGTSEELFDFIANEVAKFQKTEGPEYGSLPPGQKRELGFTFSFPCNQTAIDGGTLVRWTKGFKVSGTVGKDVVKLLTEALTRKGVDMRVAALVNDTVGTLAGGRYNNNDVMVGLILGTGSNACYVEDIHDIPKWTGGPVESGEMVINMEWGDFYSAHLPITDVDRELDEVSVNPGEQPFEKLISGMYLGEIVRRVLLKLAEEGEIFDGVTEKLRERFVLKTPDISQAHGDQTVDLTAVGRMLKNRFGIEKSTKEERELVVDLIETVVERGARLAGAGIVGVLKKIGRDGSSKRFSSSQKLNARLTAGAPTVVGVDGGLFEHYAFFRNTMQGTIGQLLGDNAKLVSLELTKDGSGIGAALLAATYSKYKTK</sequence>
<evidence type="ECO:0000256" key="5">
    <source>
        <dbReference type="ARBA" id="ARBA00022741"/>
    </source>
</evidence>
<protein>
    <recommendedName>
        <fullName evidence="11">Phosphotransferase</fullName>
        <ecNumber evidence="11">2.7.1.-</ecNumber>
    </recommendedName>
</protein>
<dbReference type="UniPathway" id="UPA00109">
    <property type="reaction ID" value="UER00180"/>
</dbReference>
<evidence type="ECO:0000256" key="7">
    <source>
        <dbReference type="ARBA" id="ARBA00022840"/>
    </source>
</evidence>
<dbReference type="Proteomes" id="UP000054558">
    <property type="component" value="Unassembled WGS sequence"/>
</dbReference>
<dbReference type="Gene3D" id="3.30.420.40">
    <property type="match status" value="1"/>
</dbReference>
<dbReference type="InterPro" id="IPR019807">
    <property type="entry name" value="Hexokinase_BS"/>
</dbReference>
<keyword evidence="4 11" id="KW-0808">Transferase</keyword>
<dbReference type="GO" id="GO:0001678">
    <property type="term" value="P:intracellular glucose homeostasis"/>
    <property type="evidence" value="ECO:0000318"/>
    <property type="project" value="GO_Central"/>
</dbReference>
<dbReference type="GO" id="GO:0004340">
    <property type="term" value="F:glucokinase activity"/>
    <property type="evidence" value="ECO:0000318"/>
    <property type="project" value="GO_Central"/>
</dbReference>